<dbReference type="WormBase" id="SRAE_X000076500">
    <property type="protein sequence ID" value="SRP09822"/>
    <property type="gene ID" value="WBGene00266326"/>
</dbReference>
<evidence type="ECO:0000313" key="12">
    <source>
        <dbReference type="Proteomes" id="UP000035682"/>
    </source>
</evidence>
<dbReference type="InterPro" id="IPR008753">
    <property type="entry name" value="Peptidase_M13_N"/>
</dbReference>
<feature type="transmembrane region" description="Helical" evidence="8">
    <location>
        <begin position="30"/>
        <end position="54"/>
    </location>
</feature>
<protein>
    <submittedName>
        <fullName evidence="11 13">Phosphate-regulating neutral endopeptidase</fullName>
    </submittedName>
</protein>
<dbReference type="OMA" id="RDNQATI"/>
<dbReference type="Pfam" id="PF05649">
    <property type="entry name" value="Peptidase_M13_N"/>
    <property type="match status" value="1"/>
</dbReference>
<dbReference type="GO" id="GO:0046872">
    <property type="term" value="F:metal ion binding"/>
    <property type="evidence" value="ECO:0007669"/>
    <property type="project" value="UniProtKB-KW"/>
</dbReference>
<dbReference type="Proteomes" id="UP000035682">
    <property type="component" value="Unplaced"/>
</dbReference>
<keyword evidence="8" id="KW-0472">Membrane</keyword>
<dbReference type="MEROPS" id="M13.015"/>
<dbReference type="PROSITE" id="PS51885">
    <property type="entry name" value="NEPRILYSIN"/>
    <property type="match status" value="1"/>
</dbReference>
<evidence type="ECO:0000256" key="7">
    <source>
        <dbReference type="ARBA" id="ARBA00023049"/>
    </source>
</evidence>
<feature type="domain" description="Peptidase M13 N-terminal" evidence="10">
    <location>
        <begin position="83"/>
        <end position="489"/>
    </location>
</feature>
<keyword evidence="6" id="KW-0862">Zinc</keyword>
<dbReference type="InterPro" id="IPR000718">
    <property type="entry name" value="Peptidase_M13"/>
</dbReference>
<dbReference type="GO" id="GO:0050920">
    <property type="term" value="P:regulation of chemotaxis"/>
    <property type="evidence" value="ECO:0007669"/>
    <property type="project" value="EnsemblMetazoa"/>
</dbReference>
<dbReference type="PRINTS" id="PR00786">
    <property type="entry name" value="NEPRILYSIN"/>
</dbReference>
<dbReference type="GO" id="GO:0004222">
    <property type="term" value="F:metalloendopeptidase activity"/>
    <property type="evidence" value="ECO:0007669"/>
    <property type="project" value="InterPro"/>
</dbReference>
<reference evidence="13" key="2">
    <citation type="submission" date="2020-12" db="UniProtKB">
        <authorList>
            <consortium name="WormBaseParasite"/>
        </authorList>
    </citation>
    <scope>IDENTIFICATION</scope>
</reference>
<evidence type="ECO:0000259" key="9">
    <source>
        <dbReference type="Pfam" id="PF01431"/>
    </source>
</evidence>
<evidence type="ECO:0000256" key="2">
    <source>
        <dbReference type="ARBA" id="ARBA00007357"/>
    </source>
</evidence>
<keyword evidence="7" id="KW-0482">Metalloprotease</keyword>
<dbReference type="RefSeq" id="XP_024510636.1">
    <property type="nucleotide sequence ID" value="XM_024645149.1"/>
</dbReference>
<dbReference type="CDD" id="cd08662">
    <property type="entry name" value="M13"/>
    <property type="match status" value="1"/>
</dbReference>
<evidence type="ECO:0000256" key="8">
    <source>
        <dbReference type="SAM" id="Phobius"/>
    </source>
</evidence>
<dbReference type="SUPFAM" id="SSF55486">
    <property type="entry name" value="Metalloproteases ('zincins'), catalytic domain"/>
    <property type="match status" value="1"/>
</dbReference>
<evidence type="ECO:0000256" key="6">
    <source>
        <dbReference type="ARBA" id="ARBA00022833"/>
    </source>
</evidence>
<dbReference type="GeneID" id="36383820"/>
<dbReference type="GO" id="GO:0008355">
    <property type="term" value="P:olfactory learning"/>
    <property type="evidence" value="ECO:0007669"/>
    <property type="project" value="EnsemblMetazoa"/>
</dbReference>
<sequence>MVNDTEVGTEVLPKEVVVSEKKKNGGINKILLCLLIIFIILFAIMSAAVGMFYFKSTPDICLSSGCIRTASVILSSMNASANPCDDFYAYACGNWMKNNPIPDDAPSVSNFENLGHDLELALKELLEEKVIEGLDGEAVKKAKGFYNLCLNSSQIMSTWRSVFNEVIESFGGWPALDPDVDVSDIKIEHLYGKMVSQFKADSLFKASVQPDDKNSEKHIILLDQPALNLFARDFYIMDEAEDERQAYVTLITDVLLLLDASSESVNQSAKEILAFETQLANVSDSSYNENVTATEEQRHDIADMYNKITLGEMKKKLPNFDWILFFDTLFEKIPDTNGKKIIFDDSTQIVIYGIDFVYKLNELLPKYDKRTIVNYLNWCWFYKAMVRDLPDPFAFTIFKFYQTLNLMQVPKLRWHGCISRINMLLPMATSSVYIRNHFDHEAKKQVEEMITLIMESFVELLESEDWLSEETKDFAKIKVRSMSQKIGYPDYLNDTKAVDKEYQHYKVFPGDYYRTKFQFYEMYQHDALERIKLPVDRERWVAGAALVNAFYSPNTNEIIFPAGILQPVFYDKHFPSSMNFGGIGVVIGHEITHGFDDRGRLYDSVGNIRQWWDNTTIKRFEEKAQCIEEQYSNYFLDQISMRINGRSTKGENIADNGGLKQAYRAYKRYESRHSPPQKLPGVNLTHDQLFFLNYAQIWCGAMNDKEAIRKLRTSEHSPGPIRVKGPLSNSYDFAKAFNCPPGSHMNPVEKCRVW</sequence>
<reference evidence="11 12" key="1">
    <citation type="submission" date="2014-09" db="EMBL/GenBank/DDBJ databases">
        <authorList>
            <person name="Martin A.A."/>
        </authorList>
    </citation>
    <scope>NUCLEOTIDE SEQUENCE</scope>
    <source>
        <strain evidence="12">ED321</strain>
        <strain evidence="11">ED321 Heterogonic</strain>
    </source>
</reference>
<dbReference type="GO" id="GO:0009986">
    <property type="term" value="C:cell surface"/>
    <property type="evidence" value="ECO:0007669"/>
    <property type="project" value="EnsemblMetazoa"/>
</dbReference>
<keyword evidence="8" id="KW-1133">Transmembrane helix</keyword>
<dbReference type="Gene3D" id="1.10.1380.10">
    <property type="entry name" value="Neutral endopeptidase , domain2"/>
    <property type="match status" value="1"/>
</dbReference>
<keyword evidence="8" id="KW-0812">Transmembrane</keyword>
<dbReference type="WBParaSite" id="SRAE_X000076500.1">
    <property type="protein sequence ID" value="SRAE_X000076500.1"/>
    <property type="gene ID" value="WBGene00266326"/>
</dbReference>
<dbReference type="AlphaFoldDB" id="A0A090LNJ2"/>
<accession>A0A090LNJ2</accession>
<feature type="domain" description="Peptidase M13 C-terminal" evidence="9">
    <location>
        <begin position="548"/>
        <end position="753"/>
    </location>
</feature>
<dbReference type="EMBL" id="LN609530">
    <property type="protein sequence ID" value="CEF71440.1"/>
    <property type="molecule type" value="Genomic_DNA"/>
</dbReference>
<keyword evidence="5" id="KW-0378">Hydrolase</keyword>
<evidence type="ECO:0000256" key="1">
    <source>
        <dbReference type="ARBA" id="ARBA00001947"/>
    </source>
</evidence>
<dbReference type="OrthoDB" id="6475849at2759"/>
<dbReference type="PANTHER" id="PTHR11733">
    <property type="entry name" value="ZINC METALLOPROTEASE FAMILY M13 NEPRILYSIN-RELATED"/>
    <property type="match status" value="1"/>
</dbReference>
<dbReference type="PANTHER" id="PTHR11733:SF230">
    <property type="entry name" value="NEPRILYSIN-2"/>
    <property type="match status" value="1"/>
</dbReference>
<dbReference type="CTD" id="36383820"/>
<dbReference type="Gene3D" id="3.40.390.10">
    <property type="entry name" value="Collagenase (Catalytic Domain)"/>
    <property type="match status" value="1"/>
</dbReference>
<evidence type="ECO:0000313" key="14">
    <source>
        <dbReference type="WormBase" id="SRAE_X000076500"/>
    </source>
</evidence>
<evidence type="ECO:0000256" key="5">
    <source>
        <dbReference type="ARBA" id="ARBA00022801"/>
    </source>
</evidence>
<evidence type="ECO:0000259" key="10">
    <source>
        <dbReference type="Pfam" id="PF05649"/>
    </source>
</evidence>
<evidence type="ECO:0000313" key="11">
    <source>
        <dbReference type="EMBL" id="CEF71440.1"/>
    </source>
</evidence>
<dbReference type="GO" id="GO:0016485">
    <property type="term" value="P:protein processing"/>
    <property type="evidence" value="ECO:0007669"/>
    <property type="project" value="TreeGrafter"/>
</dbReference>
<dbReference type="InterPro" id="IPR024079">
    <property type="entry name" value="MetalloPept_cat_dom_sf"/>
</dbReference>
<dbReference type="InterPro" id="IPR018497">
    <property type="entry name" value="Peptidase_M13_C"/>
</dbReference>
<evidence type="ECO:0000313" key="13">
    <source>
        <dbReference type="WBParaSite" id="SRAE_X000076500.1"/>
    </source>
</evidence>
<dbReference type="Pfam" id="PF01431">
    <property type="entry name" value="Peptidase_M13"/>
    <property type="match status" value="1"/>
</dbReference>
<evidence type="ECO:0000256" key="3">
    <source>
        <dbReference type="ARBA" id="ARBA00022670"/>
    </source>
</evidence>
<gene>
    <name evidence="11 13 14" type="ORF">SRAE_X000076500</name>
</gene>
<comment type="similarity">
    <text evidence="2">Belongs to the peptidase M13 family.</text>
</comment>
<keyword evidence="12" id="KW-1185">Reference proteome</keyword>
<keyword evidence="3" id="KW-0645">Protease</keyword>
<evidence type="ECO:0000256" key="4">
    <source>
        <dbReference type="ARBA" id="ARBA00022723"/>
    </source>
</evidence>
<dbReference type="GO" id="GO:0005886">
    <property type="term" value="C:plasma membrane"/>
    <property type="evidence" value="ECO:0007669"/>
    <property type="project" value="TreeGrafter"/>
</dbReference>
<proteinExistence type="inferred from homology"/>
<keyword evidence="4" id="KW-0479">Metal-binding</keyword>
<comment type="cofactor">
    <cofactor evidence="1">
        <name>Zn(2+)</name>
        <dbReference type="ChEBI" id="CHEBI:29105"/>
    </cofactor>
</comment>
<name>A0A090LNJ2_STRRB</name>
<dbReference type="InterPro" id="IPR042089">
    <property type="entry name" value="Peptidase_M13_dom_2"/>
</dbReference>
<organism evidence="11">
    <name type="scientific">Strongyloides ratti</name>
    <name type="common">Parasitic roundworm</name>
    <dbReference type="NCBI Taxonomy" id="34506"/>
    <lineage>
        <taxon>Eukaryota</taxon>
        <taxon>Metazoa</taxon>
        <taxon>Ecdysozoa</taxon>
        <taxon>Nematoda</taxon>
        <taxon>Chromadorea</taxon>
        <taxon>Rhabditida</taxon>
        <taxon>Tylenchina</taxon>
        <taxon>Panagrolaimomorpha</taxon>
        <taxon>Strongyloidoidea</taxon>
        <taxon>Strongyloididae</taxon>
        <taxon>Strongyloides</taxon>
    </lineage>
</organism>
<dbReference type="STRING" id="34506.A0A090LNJ2"/>